<protein>
    <submittedName>
        <fullName evidence="1">Uncharacterized protein</fullName>
    </submittedName>
</protein>
<reference evidence="1 2" key="1">
    <citation type="submission" date="2018-02" db="EMBL/GenBank/DDBJ databases">
        <title>Fusarium culmorum secondary metabolites in fungal-bacterial-plant interactions.</title>
        <authorList>
            <person name="Schmidt R."/>
        </authorList>
    </citation>
    <scope>NUCLEOTIDE SEQUENCE [LARGE SCALE GENOMIC DNA]</scope>
    <source>
        <strain evidence="1 2">PV</strain>
    </source>
</reference>
<organism evidence="1 2">
    <name type="scientific">Fusarium culmorum</name>
    <dbReference type="NCBI Taxonomy" id="5516"/>
    <lineage>
        <taxon>Eukaryota</taxon>
        <taxon>Fungi</taxon>
        <taxon>Dikarya</taxon>
        <taxon>Ascomycota</taxon>
        <taxon>Pezizomycotina</taxon>
        <taxon>Sordariomycetes</taxon>
        <taxon>Hypocreomycetidae</taxon>
        <taxon>Hypocreales</taxon>
        <taxon>Nectriaceae</taxon>
        <taxon>Fusarium</taxon>
    </lineage>
</organism>
<dbReference type="Proteomes" id="UP000241587">
    <property type="component" value="Unassembled WGS sequence"/>
</dbReference>
<dbReference type="AlphaFoldDB" id="A0A2T4GFZ2"/>
<sequence length="113" mass="13555">MTFSHIRFELYISVWKRLIYFVFWVLGFKERQHRELYNFRLGLKEEKIMHYVLSLANQLPSQDNESSHASSDESDREIDFKEDANIGVDNSSQYQSEFLLLSRPWLELSEALF</sequence>
<name>A0A2T4GFZ2_FUSCU</name>
<keyword evidence="2" id="KW-1185">Reference proteome</keyword>
<comment type="caution">
    <text evidence="1">The sequence shown here is derived from an EMBL/GenBank/DDBJ whole genome shotgun (WGS) entry which is preliminary data.</text>
</comment>
<evidence type="ECO:0000313" key="1">
    <source>
        <dbReference type="EMBL" id="PTD02496.1"/>
    </source>
</evidence>
<evidence type="ECO:0000313" key="2">
    <source>
        <dbReference type="Proteomes" id="UP000241587"/>
    </source>
</evidence>
<proteinExistence type="predicted"/>
<accession>A0A2T4GFZ2</accession>
<dbReference type="OrthoDB" id="5082897at2759"/>
<gene>
    <name evidence="1" type="ORF">FCULG_00012866</name>
</gene>
<dbReference type="EMBL" id="PVEM01000021">
    <property type="protein sequence ID" value="PTD02496.1"/>
    <property type="molecule type" value="Genomic_DNA"/>
</dbReference>